<sequence>MALYASRLYPHTRRGRNGYGAREEEQERLIRVFEEWKLKNIRSAAAVLLTCLAERYRLDFTNRTVMGADAVLDEDLHFRAILEKSIIEKWWTRLFPDKFKDDLNDVVVQLKVDPFESIENIFEVQLGPNQSSYDLTGVTLREELNLSGGGGAILPSKRGPVTVDSMARLERGLFNISTNMENVITSYFEEKEILAAN</sequence>
<organism evidence="1">
    <name type="scientific">Hemigrapsus takanoi nimavirus</name>
    <dbReference type="NCBI Taxonomy" id="2133792"/>
    <lineage>
        <taxon>Viruses</taxon>
        <taxon>Viruses incertae sedis</taxon>
        <taxon>Naldaviricetes</taxon>
        <taxon>Nimaviridae</taxon>
    </lineage>
</organism>
<name>A0A401INZ0_9VIRU</name>
<accession>A0A401INZ0</accession>
<evidence type="ECO:0000313" key="1">
    <source>
        <dbReference type="EMBL" id="GBG35339.1"/>
    </source>
</evidence>
<proteinExistence type="predicted"/>
<reference evidence="1" key="1">
    <citation type="journal article" date="2018" name="J. Virol.">
        <title>Crustacean Genome Exploration Reveals the Evolutionary Origin of White Spot Syndrome Virus.</title>
        <authorList>
            <person name="Kawato S."/>
            <person name="Shitara A."/>
            <person name="Wang Y."/>
            <person name="Nozaki R."/>
            <person name="Kondo H."/>
            <person name="Hirono I."/>
        </authorList>
    </citation>
    <scope>NUCLEOTIDE SEQUENCE</scope>
    <source>
        <strain evidence="1">TUMSAT-1</strain>
    </source>
</reference>
<dbReference type="EMBL" id="BFCC01000001">
    <property type="protein sequence ID" value="GBG35339.1"/>
    <property type="molecule type" value="Genomic_DNA"/>
</dbReference>
<protein>
    <submittedName>
        <fullName evidence="1">Wsv419-like protein</fullName>
    </submittedName>
</protein>
<comment type="caution">
    <text evidence="1">The sequence shown here is derived from an EMBL/GenBank/DDBJ whole genome shotgun (WGS) entry which is preliminary data.</text>
</comment>